<dbReference type="Gene3D" id="3.30.70.1450">
    <property type="entry name" value="Regulator of K+ conductance, C-terminal domain"/>
    <property type="match status" value="2"/>
</dbReference>
<dbReference type="PROSITE" id="PS51201">
    <property type="entry name" value="RCK_N"/>
    <property type="match status" value="2"/>
</dbReference>
<evidence type="ECO:0000313" key="10">
    <source>
        <dbReference type="Proteomes" id="UP000648984"/>
    </source>
</evidence>
<dbReference type="Gene3D" id="3.40.50.720">
    <property type="entry name" value="NAD(P)-binding Rossmann-like Domain"/>
    <property type="match status" value="2"/>
</dbReference>
<keyword evidence="5" id="KW-0520">NAD</keyword>
<dbReference type="InterPro" id="IPR036721">
    <property type="entry name" value="RCK_C_sf"/>
</dbReference>
<dbReference type="PANTHER" id="PTHR43833">
    <property type="entry name" value="POTASSIUM CHANNEL PROTEIN 2-RELATED-RELATED"/>
    <property type="match status" value="1"/>
</dbReference>
<dbReference type="InterPro" id="IPR036291">
    <property type="entry name" value="NAD(P)-bd_dom_sf"/>
</dbReference>
<dbReference type="SUPFAM" id="SSF51735">
    <property type="entry name" value="NAD(P)-binding Rossmann-fold domains"/>
    <property type="match status" value="2"/>
</dbReference>
<dbReference type="RefSeq" id="WP_169261845.1">
    <property type="nucleotide sequence ID" value="NZ_WTVQ01000038.1"/>
</dbReference>
<sequence length="467" mass="51226">MKIIILGAGQVGASVAENLVSEANDITLIDTSADHLEVLRDRLELRTVCGNAASPSVLRDAGADDADLLIAVTQSDQTNLCACRVAKTLFNLPTRIARLRSTDFVDYPELLDDSNFAVDFSICPEQIVTDYVKRLIAFPEALQVMEFADGVLSLICVRAFEGGPLVGHPLKALRYHMPNVEVRIAAIYREGEPLIPEGDTMVLAGDEVFCLAATVHIRQVMRELRRSDRPTRRILIAGGGNIGLRLARSIEEDYNVKVIEVDKHRADLLATQLRRALVLRGDTTDEKLLENEGIDETDLFVALTNDDEDNIMSASLAKRMGARRTLALINRKSYVDLVQGGPIDIAISPAQTSIGSLLAHVRQGDVVAVHSLRRGAAEALEIIAHGNHKESKVVGRAVEAIALPKGATIGAIVREERRPDGKVLRRMVVMPHHDTVVESGDHVIVFCTHKKLVRQVEKLFQVGFTFL</sequence>
<protein>
    <recommendedName>
        <fullName evidence="1">Trk system potassium uptake protein TrkA</fullName>
    </recommendedName>
</protein>
<dbReference type="NCBIfam" id="NF007030">
    <property type="entry name" value="PRK09496.1-1"/>
    <property type="match status" value="1"/>
</dbReference>
<keyword evidence="2" id="KW-0813">Transport</keyword>
<keyword evidence="6" id="KW-0406">Ion transport</keyword>
<keyword evidence="10" id="KW-1185">Reference proteome</keyword>
<feature type="domain" description="RCK N-terminal" evidence="7">
    <location>
        <begin position="1"/>
        <end position="122"/>
    </location>
</feature>
<dbReference type="InterPro" id="IPR006036">
    <property type="entry name" value="K_uptake_TrkA"/>
</dbReference>
<evidence type="ECO:0000256" key="5">
    <source>
        <dbReference type="ARBA" id="ARBA00023027"/>
    </source>
</evidence>
<dbReference type="NCBIfam" id="NF007031">
    <property type="entry name" value="PRK09496.1-2"/>
    <property type="match status" value="1"/>
</dbReference>
<evidence type="ECO:0000313" key="9">
    <source>
        <dbReference type="EMBL" id="NMG76704.1"/>
    </source>
</evidence>
<dbReference type="NCBIfam" id="NF007039">
    <property type="entry name" value="PRK09496.3-2"/>
    <property type="match status" value="1"/>
</dbReference>
<dbReference type="Pfam" id="PF02254">
    <property type="entry name" value="TrkA_N"/>
    <property type="match status" value="2"/>
</dbReference>
<feature type="domain" description="RCK C-terminal" evidence="8">
    <location>
        <begin position="367"/>
        <end position="462"/>
    </location>
</feature>
<keyword evidence="4" id="KW-0630">Potassium</keyword>
<evidence type="ECO:0000256" key="4">
    <source>
        <dbReference type="ARBA" id="ARBA00022958"/>
    </source>
</evidence>
<dbReference type="PRINTS" id="PR00335">
    <property type="entry name" value="KUPTAKETRKA"/>
</dbReference>
<reference evidence="9 10" key="1">
    <citation type="submission" date="2019-12" db="EMBL/GenBank/DDBJ databases">
        <title>Comparative genomics gives insights into the taxonomy of the Azoarcus-Aromatoleum group and reveals separate origins of nif in the plant-associated Azoarcus and non-plant-associated Aromatoleum sub-groups.</title>
        <authorList>
            <person name="Lafos M."/>
            <person name="Maluk M."/>
            <person name="Batista M."/>
            <person name="Junghare M."/>
            <person name="Carmona M."/>
            <person name="Faoro H."/>
            <person name="Cruz L.M."/>
            <person name="Battistoni F."/>
            <person name="De Souza E."/>
            <person name="Pedrosa F."/>
            <person name="Chen W.-M."/>
            <person name="Poole P.S."/>
            <person name="Dixon R.A."/>
            <person name="James E.K."/>
        </authorList>
    </citation>
    <scope>NUCLEOTIDE SEQUENCE [LARGE SCALE GENOMIC DNA]</scope>
    <source>
        <strain evidence="9 10">22Lin</strain>
    </source>
</reference>
<proteinExistence type="predicted"/>
<dbReference type="NCBIfam" id="NF007032">
    <property type="entry name" value="PRK09496.1-4"/>
    <property type="match status" value="1"/>
</dbReference>
<comment type="caution">
    <text evidence="9">The sequence shown here is derived from an EMBL/GenBank/DDBJ whole genome shotgun (WGS) entry which is preliminary data.</text>
</comment>
<evidence type="ECO:0000256" key="1">
    <source>
        <dbReference type="ARBA" id="ARBA00017378"/>
    </source>
</evidence>
<dbReference type="PROSITE" id="PS51202">
    <property type="entry name" value="RCK_C"/>
    <property type="match status" value="2"/>
</dbReference>
<evidence type="ECO:0000259" key="8">
    <source>
        <dbReference type="PROSITE" id="PS51202"/>
    </source>
</evidence>
<keyword evidence="3" id="KW-0633">Potassium transport</keyword>
<feature type="domain" description="RCK C-terminal" evidence="8">
    <location>
        <begin position="142"/>
        <end position="226"/>
    </location>
</feature>
<feature type="domain" description="RCK N-terminal" evidence="7">
    <location>
        <begin position="231"/>
        <end position="347"/>
    </location>
</feature>
<gene>
    <name evidence="9" type="primary">trkA</name>
    <name evidence="9" type="ORF">GPA25_18245</name>
</gene>
<dbReference type="InterPro" id="IPR003148">
    <property type="entry name" value="RCK_N"/>
</dbReference>
<evidence type="ECO:0000256" key="2">
    <source>
        <dbReference type="ARBA" id="ARBA00022448"/>
    </source>
</evidence>
<dbReference type="SUPFAM" id="SSF116726">
    <property type="entry name" value="TrkA C-terminal domain-like"/>
    <property type="match status" value="2"/>
</dbReference>
<dbReference type="PANTHER" id="PTHR43833:SF5">
    <property type="entry name" value="TRK SYSTEM POTASSIUM UPTAKE PROTEIN TRKA"/>
    <property type="match status" value="1"/>
</dbReference>
<name>A0ABX1QE94_9RHOO</name>
<organism evidence="9 10">
    <name type="scientific">Aromatoleum diolicum</name>
    <dbReference type="NCBI Taxonomy" id="75796"/>
    <lineage>
        <taxon>Bacteria</taxon>
        <taxon>Pseudomonadati</taxon>
        <taxon>Pseudomonadota</taxon>
        <taxon>Betaproteobacteria</taxon>
        <taxon>Rhodocyclales</taxon>
        <taxon>Rhodocyclaceae</taxon>
        <taxon>Aromatoleum</taxon>
    </lineage>
</organism>
<accession>A0ABX1QE94</accession>
<evidence type="ECO:0000259" key="7">
    <source>
        <dbReference type="PROSITE" id="PS51201"/>
    </source>
</evidence>
<dbReference type="EMBL" id="WTVQ01000038">
    <property type="protein sequence ID" value="NMG76704.1"/>
    <property type="molecule type" value="Genomic_DNA"/>
</dbReference>
<evidence type="ECO:0000256" key="6">
    <source>
        <dbReference type="ARBA" id="ARBA00023065"/>
    </source>
</evidence>
<dbReference type="Pfam" id="PF02080">
    <property type="entry name" value="TrkA_C"/>
    <property type="match status" value="2"/>
</dbReference>
<dbReference type="InterPro" id="IPR050721">
    <property type="entry name" value="Trk_Ktr_HKT_K-transport"/>
</dbReference>
<dbReference type="InterPro" id="IPR006037">
    <property type="entry name" value="RCK_C"/>
</dbReference>
<dbReference type="Proteomes" id="UP000648984">
    <property type="component" value="Unassembled WGS sequence"/>
</dbReference>
<evidence type="ECO:0000256" key="3">
    <source>
        <dbReference type="ARBA" id="ARBA00022538"/>
    </source>
</evidence>